<name>A0ACA9PLF4_9GLOM</name>
<feature type="non-terminal residue" evidence="1">
    <location>
        <position position="226"/>
    </location>
</feature>
<comment type="caution">
    <text evidence="1">The sequence shown here is derived from an EMBL/GenBank/DDBJ whole genome shotgun (WGS) entry which is preliminary data.</text>
</comment>
<dbReference type="Proteomes" id="UP000789366">
    <property type="component" value="Unassembled WGS sequence"/>
</dbReference>
<reference evidence="1" key="1">
    <citation type="submission" date="2021-06" db="EMBL/GenBank/DDBJ databases">
        <authorList>
            <person name="Kallberg Y."/>
            <person name="Tangrot J."/>
            <person name="Rosling A."/>
        </authorList>
    </citation>
    <scope>NUCLEOTIDE SEQUENCE</scope>
    <source>
        <strain evidence="1">28 12/20/2015</strain>
    </source>
</reference>
<protein>
    <submittedName>
        <fullName evidence="1">16239_t:CDS:1</fullName>
    </submittedName>
</protein>
<gene>
    <name evidence="1" type="ORF">SPELUC_LOCUS11900</name>
</gene>
<proteinExistence type="predicted"/>
<sequence>MGKQPHHLSEFIIVLDEKANKSNKFCVCQECVIGSSYEDAYNNRFANTQELVRRHLKNCIYFKQKYSKSEQAEILAKSDKVVSTTNNSFQESIDDNSATESEVSSQASLYKSYISFVTPNSTRWNSHYLCFASIIRSCAALKNLATRIEEENDNNLKGFPRSILFNISDNEWWKNLIQLKSFCKGIAVELHLVAVHIFSICITTASVEWLFSAMGWYHSDRRNQLQ</sequence>
<keyword evidence="2" id="KW-1185">Reference proteome</keyword>
<accession>A0ACA9PLF4</accession>
<evidence type="ECO:0000313" key="2">
    <source>
        <dbReference type="Proteomes" id="UP000789366"/>
    </source>
</evidence>
<evidence type="ECO:0000313" key="1">
    <source>
        <dbReference type="EMBL" id="CAG8712401.1"/>
    </source>
</evidence>
<organism evidence="1 2">
    <name type="scientific">Cetraspora pellucida</name>
    <dbReference type="NCBI Taxonomy" id="1433469"/>
    <lineage>
        <taxon>Eukaryota</taxon>
        <taxon>Fungi</taxon>
        <taxon>Fungi incertae sedis</taxon>
        <taxon>Mucoromycota</taxon>
        <taxon>Glomeromycotina</taxon>
        <taxon>Glomeromycetes</taxon>
        <taxon>Diversisporales</taxon>
        <taxon>Gigasporaceae</taxon>
        <taxon>Cetraspora</taxon>
    </lineage>
</organism>
<dbReference type="EMBL" id="CAJVPW010026449">
    <property type="protein sequence ID" value="CAG8712401.1"/>
    <property type="molecule type" value="Genomic_DNA"/>
</dbReference>